<evidence type="ECO:0000259" key="3">
    <source>
        <dbReference type="Pfam" id="PF03732"/>
    </source>
</evidence>
<feature type="chain" id="PRO_5002171990" description="Retrotransposon gag domain-containing protein" evidence="2">
    <location>
        <begin position="25"/>
        <end position="247"/>
    </location>
</feature>
<organism evidence="4 5">
    <name type="scientific">Scleroderma citrinum Foug A</name>
    <dbReference type="NCBI Taxonomy" id="1036808"/>
    <lineage>
        <taxon>Eukaryota</taxon>
        <taxon>Fungi</taxon>
        <taxon>Dikarya</taxon>
        <taxon>Basidiomycota</taxon>
        <taxon>Agaricomycotina</taxon>
        <taxon>Agaricomycetes</taxon>
        <taxon>Agaricomycetidae</taxon>
        <taxon>Boletales</taxon>
        <taxon>Sclerodermatineae</taxon>
        <taxon>Sclerodermataceae</taxon>
        <taxon>Scleroderma</taxon>
    </lineage>
</organism>
<dbReference type="EMBL" id="KN822719">
    <property type="protein sequence ID" value="KIM50097.1"/>
    <property type="molecule type" value="Genomic_DNA"/>
</dbReference>
<dbReference type="OrthoDB" id="5552562at2759"/>
<feature type="compositionally biased region" description="Acidic residues" evidence="1">
    <location>
        <begin position="83"/>
        <end position="97"/>
    </location>
</feature>
<proteinExistence type="predicted"/>
<protein>
    <recommendedName>
        <fullName evidence="3">Retrotransposon gag domain-containing protein</fullName>
    </recommendedName>
</protein>
<dbReference type="STRING" id="1036808.A0A0C2ZAJ9"/>
<evidence type="ECO:0000313" key="4">
    <source>
        <dbReference type="EMBL" id="KIM50097.1"/>
    </source>
</evidence>
<accession>A0A0C2ZAJ9</accession>
<reference evidence="5" key="2">
    <citation type="submission" date="2015-01" db="EMBL/GenBank/DDBJ databases">
        <title>Evolutionary Origins and Diversification of the Mycorrhizal Mutualists.</title>
        <authorList>
            <consortium name="DOE Joint Genome Institute"/>
            <consortium name="Mycorrhizal Genomics Consortium"/>
            <person name="Kohler A."/>
            <person name="Kuo A."/>
            <person name="Nagy L.G."/>
            <person name="Floudas D."/>
            <person name="Copeland A."/>
            <person name="Barry K.W."/>
            <person name="Cichocki N."/>
            <person name="Veneault-Fourrey C."/>
            <person name="LaButti K."/>
            <person name="Lindquist E.A."/>
            <person name="Lipzen A."/>
            <person name="Lundell T."/>
            <person name="Morin E."/>
            <person name="Murat C."/>
            <person name="Riley R."/>
            <person name="Ohm R."/>
            <person name="Sun H."/>
            <person name="Tunlid A."/>
            <person name="Henrissat B."/>
            <person name="Grigoriev I.V."/>
            <person name="Hibbett D.S."/>
            <person name="Martin F."/>
        </authorList>
    </citation>
    <scope>NUCLEOTIDE SEQUENCE [LARGE SCALE GENOMIC DNA]</scope>
    <source>
        <strain evidence="5">Foug A</strain>
    </source>
</reference>
<feature type="compositionally biased region" description="Gly residues" evidence="1">
    <location>
        <begin position="57"/>
        <end position="69"/>
    </location>
</feature>
<evidence type="ECO:0000256" key="2">
    <source>
        <dbReference type="SAM" id="SignalP"/>
    </source>
</evidence>
<name>A0A0C2ZAJ9_9AGAM</name>
<dbReference type="HOGENOM" id="CLU_033743_3_1_1"/>
<keyword evidence="2" id="KW-0732">Signal</keyword>
<evidence type="ECO:0000256" key="1">
    <source>
        <dbReference type="SAM" id="MobiDB-lite"/>
    </source>
</evidence>
<dbReference type="InterPro" id="IPR005162">
    <property type="entry name" value="Retrotrans_gag_dom"/>
</dbReference>
<dbReference type="Pfam" id="PF03732">
    <property type="entry name" value="Retrotrans_gag"/>
    <property type="match status" value="1"/>
</dbReference>
<gene>
    <name evidence="4" type="ORF">SCLCIDRAFT_34661</name>
</gene>
<keyword evidence="5" id="KW-1185">Reference proteome</keyword>
<dbReference type="AlphaFoldDB" id="A0A0C2ZAJ9"/>
<feature type="region of interest" description="Disordered" evidence="1">
    <location>
        <begin position="29"/>
        <end position="107"/>
    </location>
</feature>
<dbReference type="InParanoid" id="A0A0C2ZAJ9"/>
<dbReference type="Proteomes" id="UP000053989">
    <property type="component" value="Unassembled WGS sequence"/>
</dbReference>
<feature type="domain" description="Retrotransposon gag" evidence="3">
    <location>
        <begin position="172"/>
        <end position="245"/>
    </location>
</feature>
<evidence type="ECO:0000313" key="5">
    <source>
        <dbReference type="Proteomes" id="UP000053989"/>
    </source>
</evidence>
<reference evidence="4 5" key="1">
    <citation type="submission" date="2014-04" db="EMBL/GenBank/DDBJ databases">
        <authorList>
            <consortium name="DOE Joint Genome Institute"/>
            <person name="Kuo A."/>
            <person name="Kohler A."/>
            <person name="Nagy L.G."/>
            <person name="Floudas D."/>
            <person name="Copeland A."/>
            <person name="Barry K.W."/>
            <person name="Cichocki N."/>
            <person name="Veneault-Fourrey C."/>
            <person name="LaButti K."/>
            <person name="Lindquist E.A."/>
            <person name="Lipzen A."/>
            <person name="Lundell T."/>
            <person name="Morin E."/>
            <person name="Murat C."/>
            <person name="Sun H."/>
            <person name="Tunlid A."/>
            <person name="Henrissat B."/>
            <person name="Grigoriev I.V."/>
            <person name="Hibbett D.S."/>
            <person name="Martin F."/>
            <person name="Nordberg H.P."/>
            <person name="Cantor M.N."/>
            <person name="Hua S.X."/>
        </authorList>
    </citation>
    <scope>NUCLEOTIDE SEQUENCE [LARGE SCALE GENOMIC DNA]</scope>
    <source>
        <strain evidence="4 5">Foug A</strain>
    </source>
</reference>
<feature type="signal peptide" evidence="2">
    <location>
        <begin position="1"/>
        <end position="24"/>
    </location>
</feature>
<sequence length="247" mass="27295">MHPNASQLPTLVVLLLSVHLLALGTPPPLSPNSEASPLRKALPLLVVPPEDNAPGDSGPGDDGPNGNGPNGDDPSDNDPQPHDDDDDDDDDDDEGEPLDGLPGQDDAGMIIFNNLSITIYRLVRKPNTFDSTDSKKLHTFFVQCELNFQDWPKAFWTDRAKADLLGMDDPDACPLWMTSWCEFIIELQTTFGPHDPVADAEHQLDHLCMKDTHHINRYVVDFNQIMSQVWGYGDGALHHHFYSGLPN</sequence>